<reference evidence="7" key="1">
    <citation type="submission" date="2022-01" db="EMBL/GenBank/DDBJ databases">
        <authorList>
            <person name="King R."/>
        </authorList>
    </citation>
    <scope>NUCLEOTIDE SEQUENCE</scope>
</reference>
<gene>
    <name evidence="7" type="ORF">PSYICH_LOCUS4659</name>
</gene>
<dbReference type="InterPro" id="IPR025423">
    <property type="entry name" value="TMEM205-like"/>
</dbReference>
<feature type="transmembrane region" description="Helical" evidence="5">
    <location>
        <begin position="117"/>
        <end position="145"/>
    </location>
</feature>
<evidence type="ECO:0000256" key="3">
    <source>
        <dbReference type="ARBA" id="ARBA00022989"/>
    </source>
</evidence>
<dbReference type="Pfam" id="PF13664">
    <property type="entry name" value="DUF4149"/>
    <property type="match status" value="1"/>
</dbReference>
<dbReference type="Proteomes" id="UP001153636">
    <property type="component" value="Chromosome 14"/>
</dbReference>
<comment type="subcellular location">
    <subcellularLocation>
        <location evidence="1">Membrane</location>
    </subcellularLocation>
</comment>
<dbReference type="GO" id="GO:0016020">
    <property type="term" value="C:membrane"/>
    <property type="evidence" value="ECO:0007669"/>
    <property type="project" value="UniProtKB-SubCell"/>
</dbReference>
<dbReference type="EMBL" id="OV651826">
    <property type="protein sequence ID" value="CAH1103098.1"/>
    <property type="molecule type" value="Genomic_DNA"/>
</dbReference>
<feature type="transmembrane region" description="Helical" evidence="5">
    <location>
        <begin position="191"/>
        <end position="219"/>
    </location>
</feature>
<accession>A0A9P0G7U6</accession>
<feature type="transmembrane region" description="Helical" evidence="5">
    <location>
        <begin position="157"/>
        <end position="179"/>
    </location>
</feature>
<evidence type="ECO:0000256" key="2">
    <source>
        <dbReference type="ARBA" id="ARBA00022692"/>
    </source>
</evidence>
<evidence type="ECO:0000313" key="8">
    <source>
        <dbReference type="Proteomes" id="UP001153636"/>
    </source>
</evidence>
<dbReference type="OrthoDB" id="1641132at2759"/>
<organism evidence="7 8">
    <name type="scientific">Psylliodes chrysocephalus</name>
    <dbReference type="NCBI Taxonomy" id="3402493"/>
    <lineage>
        <taxon>Eukaryota</taxon>
        <taxon>Metazoa</taxon>
        <taxon>Ecdysozoa</taxon>
        <taxon>Arthropoda</taxon>
        <taxon>Hexapoda</taxon>
        <taxon>Insecta</taxon>
        <taxon>Pterygota</taxon>
        <taxon>Neoptera</taxon>
        <taxon>Endopterygota</taxon>
        <taxon>Coleoptera</taxon>
        <taxon>Polyphaga</taxon>
        <taxon>Cucujiformia</taxon>
        <taxon>Chrysomeloidea</taxon>
        <taxon>Chrysomelidae</taxon>
        <taxon>Galerucinae</taxon>
        <taxon>Alticini</taxon>
        <taxon>Psylliodes</taxon>
    </lineage>
</organism>
<feature type="transmembrane region" description="Helical" evidence="5">
    <location>
        <begin position="87"/>
        <end position="105"/>
    </location>
</feature>
<dbReference type="PANTHER" id="PTHR23241">
    <property type="entry name" value="LATE EMBRYOGENESIS ABUNDANT PLANTS LEA-RELATED"/>
    <property type="match status" value="1"/>
</dbReference>
<keyword evidence="2 5" id="KW-0812">Transmembrane</keyword>
<protein>
    <recommendedName>
        <fullName evidence="6">TMEM205-like domain-containing protein</fullName>
    </recommendedName>
</protein>
<evidence type="ECO:0000256" key="4">
    <source>
        <dbReference type="ARBA" id="ARBA00023136"/>
    </source>
</evidence>
<evidence type="ECO:0000259" key="6">
    <source>
        <dbReference type="Pfam" id="PF13664"/>
    </source>
</evidence>
<keyword evidence="3 5" id="KW-1133">Transmembrane helix</keyword>
<dbReference type="PANTHER" id="PTHR23241:SF102">
    <property type="entry name" value="LD23009P"/>
    <property type="match status" value="1"/>
</dbReference>
<evidence type="ECO:0000256" key="5">
    <source>
        <dbReference type="SAM" id="Phobius"/>
    </source>
</evidence>
<feature type="transmembrane region" description="Helical" evidence="5">
    <location>
        <begin position="259"/>
        <end position="280"/>
    </location>
</feature>
<dbReference type="InterPro" id="IPR053009">
    <property type="entry name" value="Xanthocillin_Biosynth-Assoc"/>
</dbReference>
<feature type="domain" description="TMEM205-like" evidence="6">
    <location>
        <begin position="122"/>
        <end position="215"/>
    </location>
</feature>
<proteinExistence type="predicted"/>
<evidence type="ECO:0000256" key="1">
    <source>
        <dbReference type="ARBA" id="ARBA00004370"/>
    </source>
</evidence>
<name>A0A9P0G7U6_9CUCU</name>
<dbReference type="AlphaFoldDB" id="A0A9P0G7U6"/>
<evidence type="ECO:0000313" key="7">
    <source>
        <dbReference type="EMBL" id="CAH1103098.1"/>
    </source>
</evidence>
<keyword evidence="8" id="KW-1185">Reference proteome</keyword>
<keyword evidence="4 5" id="KW-0472">Membrane</keyword>
<sequence>MCVGRIVSDFERTNSKNDLKEKTGIRRRDELLDSRKMGEESVGEFETDILGLSTKYVYSVFDKIKNLQQKFFQSIFYKILRYTTQPAHFVTAISVLFIAFLMVPGNKQYKVSPIWSLIYLGSFSAHFGTQIWMTFVSGLALFFSLSRHTFGSVQQVLFPKYFLLNATLSFITLFVFMKMNNSVLMDSIDNIVQAVSIGLCFMLELVVLLYFTPPLLYLINIKQKIEKEAGVGLEVGKYNLGPLKDCPYYLKIHRGFRRIHMTIAILNLLTMACTTLHLYYLSHKLCDI</sequence>